<gene>
    <name evidence="2" type="ORF">HKBW3S33_00331</name>
</gene>
<evidence type="ECO:0000259" key="1">
    <source>
        <dbReference type="Pfam" id="PF16363"/>
    </source>
</evidence>
<protein>
    <submittedName>
        <fullName evidence="2">UDP-glucose 4-epimerase</fullName>
    </submittedName>
</protein>
<sequence>MNALITGGAGFVGSYLAEELLRRGFYVMVIDNLSTGSFHNVKHLQDTRNFSLTVGSVTDEEVMEELIEKSDVIFHLAATVGVKQILEKPIQSISNNIRGTDVVLELAHQKGNKKLVLASS</sequence>
<reference evidence="2 3" key="1">
    <citation type="journal article" date="2020" name="Front. Microbiol.">
        <title>Single-cell genomics of novel Actinobacteria with the Wood-Ljungdahl pathway discovered in a serpentinizing system.</title>
        <authorList>
            <person name="Merino N."/>
            <person name="Kawai M."/>
            <person name="Boyd E.S."/>
            <person name="Colman D.R."/>
            <person name="McGlynn S.E."/>
            <person name="Nealson K.H."/>
            <person name="Kurokawa K."/>
            <person name="Hongoh Y."/>
        </authorList>
    </citation>
    <scope>NUCLEOTIDE SEQUENCE [LARGE SCALE GENOMIC DNA]</scope>
    <source>
        <strain evidence="2 3">S33</strain>
    </source>
</reference>
<dbReference type="RefSeq" id="WP_176233046.1">
    <property type="nucleotide sequence ID" value="NZ_BLRY01000008.1"/>
</dbReference>
<dbReference type="PANTHER" id="PTHR43000">
    <property type="entry name" value="DTDP-D-GLUCOSE 4,6-DEHYDRATASE-RELATED"/>
    <property type="match status" value="1"/>
</dbReference>
<dbReference type="EMBL" id="BLRY01000008">
    <property type="protein sequence ID" value="GFP26918.1"/>
    <property type="molecule type" value="Genomic_DNA"/>
</dbReference>
<comment type="caution">
    <text evidence="2">The sequence shown here is derived from an EMBL/GenBank/DDBJ whole genome shotgun (WGS) entry which is preliminary data.</text>
</comment>
<organism evidence="2 3">
    <name type="scientific">Candidatus Hakubella thermalkaliphila</name>
    <dbReference type="NCBI Taxonomy" id="2754717"/>
    <lineage>
        <taxon>Bacteria</taxon>
        <taxon>Bacillati</taxon>
        <taxon>Actinomycetota</taxon>
        <taxon>Actinomycetota incertae sedis</taxon>
        <taxon>Candidatus Hakubellales</taxon>
        <taxon>Candidatus Hakubellaceae</taxon>
        <taxon>Candidatus Hakubella</taxon>
    </lineage>
</organism>
<dbReference type="Pfam" id="PF16363">
    <property type="entry name" value="GDP_Man_Dehyd"/>
    <property type="match status" value="1"/>
</dbReference>
<dbReference type="Proteomes" id="UP000591948">
    <property type="component" value="Unassembled WGS sequence"/>
</dbReference>
<proteinExistence type="predicted"/>
<feature type="non-terminal residue" evidence="2">
    <location>
        <position position="120"/>
    </location>
</feature>
<name>A0A6V8P381_9ACTN</name>
<evidence type="ECO:0000313" key="3">
    <source>
        <dbReference type="Proteomes" id="UP000591948"/>
    </source>
</evidence>
<keyword evidence="3" id="KW-1185">Reference proteome</keyword>
<feature type="domain" description="NAD(P)-binding" evidence="1">
    <location>
        <begin position="4"/>
        <end position="120"/>
    </location>
</feature>
<dbReference type="Gene3D" id="3.40.50.720">
    <property type="entry name" value="NAD(P)-binding Rossmann-like Domain"/>
    <property type="match status" value="1"/>
</dbReference>
<dbReference type="SUPFAM" id="SSF51735">
    <property type="entry name" value="NAD(P)-binding Rossmann-fold domains"/>
    <property type="match status" value="1"/>
</dbReference>
<evidence type="ECO:0000313" key="2">
    <source>
        <dbReference type="EMBL" id="GFP26918.1"/>
    </source>
</evidence>
<accession>A0A6V8P381</accession>
<dbReference type="InterPro" id="IPR036291">
    <property type="entry name" value="NAD(P)-bd_dom_sf"/>
</dbReference>
<dbReference type="InterPro" id="IPR016040">
    <property type="entry name" value="NAD(P)-bd_dom"/>
</dbReference>
<dbReference type="AlphaFoldDB" id="A0A6V8P381"/>